<evidence type="ECO:0000313" key="1">
    <source>
        <dbReference type="EMBL" id="MBX41049.1"/>
    </source>
</evidence>
<reference evidence="1" key="1">
    <citation type="submission" date="2018-02" db="EMBL/GenBank/DDBJ databases">
        <title>Rhizophora mucronata_Transcriptome.</title>
        <authorList>
            <person name="Meera S.P."/>
            <person name="Sreeshan A."/>
            <person name="Augustine A."/>
        </authorList>
    </citation>
    <scope>NUCLEOTIDE SEQUENCE</scope>
    <source>
        <tissue evidence="1">Leaf</tissue>
    </source>
</reference>
<dbReference type="EMBL" id="GGEC01060565">
    <property type="protein sequence ID" value="MBX41049.1"/>
    <property type="molecule type" value="Transcribed_RNA"/>
</dbReference>
<accession>A0A2P2NF22</accession>
<proteinExistence type="predicted"/>
<sequence>MPIQIVCLDFHLCP</sequence>
<organism evidence="1">
    <name type="scientific">Rhizophora mucronata</name>
    <name type="common">Asiatic mangrove</name>
    <dbReference type="NCBI Taxonomy" id="61149"/>
    <lineage>
        <taxon>Eukaryota</taxon>
        <taxon>Viridiplantae</taxon>
        <taxon>Streptophyta</taxon>
        <taxon>Embryophyta</taxon>
        <taxon>Tracheophyta</taxon>
        <taxon>Spermatophyta</taxon>
        <taxon>Magnoliopsida</taxon>
        <taxon>eudicotyledons</taxon>
        <taxon>Gunneridae</taxon>
        <taxon>Pentapetalae</taxon>
        <taxon>rosids</taxon>
        <taxon>fabids</taxon>
        <taxon>Malpighiales</taxon>
        <taxon>Rhizophoraceae</taxon>
        <taxon>Rhizophora</taxon>
    </lineage>
</organism>
<name>A0A2P2NF22_RHIMU</name>
<protein>
    <submittedName>
        <fullName evidence="1">Uncharacterized protein</fullName>
    </submittedName>
</protein>